<dbReference type="RefSeq" id="WP_200377584.1">
    <property type="nucleotide sequence ID" value="NZ_NRRU01000002.1"/>
</dbReference>
<dbReference type="InterPro" id="IPR001509">
    <property type="entry name" value="Epimerase_deHydtase"/>
</dbReference>
<gene>
    <name evidence="6" type="ORF">CKO43_01050</name>
</gene>
<name>A0ABS1DPP8_RUBGE</name>
<comment type="cofactor">
    <cofactor evidence="1">
        <name>NAD(+)</name>
        <dbReference type="ChEBI" id="CHEBI:57540"/>
    </cofactor>
</comment>
<keyword evidence="4" id="KW-0456">Lyase</keyword>
<dbReference type="InterPro" id="IPR044516">
    <property type="entry name" value="UXS-like"/>
</dbReference>
<evidence type="ECO:0000313" key="6">
    <source>
        <dbReference type="EMBL" id="MBK1711364.1"/>
    </source>
</evidence>
<dbReference type="PANTHER" id="PTHR43078:SF6">
    <property type="entry name" value="UDP-GLUCURONIC ACID DECARBOXYLASE 1"/>
    <property type="match status" value="1"/>
</dbReference>
<dbReference type="PANTHER" id="PTHR43078">
    <property type="entry name" value="UDP-GLUCURONIC ACID DECARBOXYLASE-RELATED"/>
    <property type="match status" value="1"/>
</dbReference>
<dbReference type="SUPFAM" id="SSF51735">
    <property type="entry name" value="NAD(P)-binding Rossmann-fold domains"/>
    <property type="match status" value="1"/>
</dbReference>
<dbReference type="Proteomes" id="UP001041814">
    <property type="component" value="Unassembled WGS sequence"/>
</dbReference>
<keyword evidence="3" id="KW-0520">NAD</keyword>
<proteinExistence type="predicted"/>
<sequence>MKNPPPSTAHAVLVTGAAGFVGSHLCERLLERGCRVLALDNLSSGDARHLEPLQRHPAFRFLHHDITEPLPAEAHAVERIFNLACPASPAYYRRHPVATVLSSAVGAWRLLELAQLNGARLLHVSTSEVYGDPQVHPQPEHYWGHVNPIGERSCYDEGKRCAEAMCMAYARERGVVVRLARLFNCYGPRLRPGDGRVVSNFVVQALAGRPLTVYGDGRQTRSFCYVDDTVAGLLALMDGETVGPINLGNPEEHTMLELARRVLRLTSSRSALEFHPLPADDPVRRKPDIAAAQAALGWAPRIALDDGLARTIGYFAALAAPAQLQAQGMVSPSAAYSLSRL</sequence>
<dbReference type="CDD" id="cd05230">
    <property type="entry name" value="UGD_SDR_e"/>
    <property type="match status" value="1"/>
</dbReference>
<reference evidence="6" key="2">
    <citation type="journal article" date="2020" name="Microorganisms">
        <title>Osmotic Adaptation and Compatible Solute Biosynthesis of Phototrophic Bacteria as Revealed from Genome Analyses.</title>
        <authorList>
            <person name="Imhoff J.F."/>
            <person name="Rahn T."/>
            <person name="Kunzel S."/>
            <person name="Keller A."/>
            <person name="Neulinger S.C."/>
        </authorList>
    </citation>
    <scope>NUCLEOTIDE SEQUENCE</scope>
    <source>
        <strain evidence="6">IM 151</strain>
    </source>
</reference>
<evidence type="ECO:0000256" key="1">
    <source>
        <dbReference type="ARBA" id="ARBA00001911"/>
    </source>
</evidence>
<accession>A0ABS1DPP8</accession>
<organism evidence="6 7">
    <name type="scientific">Rubrivivax gelatinosus</name>
    <name type="common">Rhodocyclus gelatinosus</name>
    <name type="synonym">Rhodopseudomonas gelatinosa</name>
    <dbReference type="NCBI Taxonomy" id="28068"/>
    <lineage>
        <taxon>Bacteria</taxon>
        <taxon>Pseudomonadati</taxon>
        <taxon>Pseudomonadota</taxon>
        <taxon>Betaproteobacteria</taxon>
        <taxon>Burkholderiales</taxon>
        <taxon>Sphaerotilaceae</taxon>
        <taxon>Rubrivivax</taxon>
    </lineage>
</organism>
<dbReference type="Gene3D" id="3.40.50.720">
    <property type="entry name" value="NAD(P)-binding Rossmann-like Domain"/>
    <property type="match status" value="1"/>
</dbReference>
<protein>
    <submittedName>
        <fullName evidence="6">NAD-dependent dehydratase</fullName>
    </submittedName>
</protein>
<dbReference type="Pfam" id="PF01370">
    <property type="entry name" value="Epimerase"/>
    <property type="match status" value="1"/>
</dbReference>
<evidence type="ECO:0000256" key="3">
    <source>
        <dbReference type="ARBA" id="ARBA00023027"/>
    </source>
</evidence>
<keyword evidence="7" id="KW-1185">Reference proteome</keyword>
<comment type="caution">
    <text evidence="6">The sequence shown here is derived from an EMBL/GenBank/DDBJ whole genome shotgun (WGS) entry which is preliminary data.</text>
</comment>
<feature type="domain" description="NAD-dependent epimerase/dehydratase" evidence="5">
    <location>
        <begin position="12"/>
        <end position="246"/>
    </location>
</feature>
<dbReference type="InterPro" id="IPR036291">
    <property type="entry name" value="NAD(P)-bd_dom_sf"/>
</dbReference>
<keyword evidence="2" id="KW-0210">Decarboxylase</keyword>
<evidence type="ECO:0000313" key="7">
    <source>
        <dbReference type="Proteomes" id="UP001041814"/>
    </source>
</evidence>
<evidence type="ECO:0000256" key="4">
    <source>
        <dbReference type="ARBA" id="ARBA00023239"/>
    </source>
</evidence>
<dbReference type="EMBL" id="NRRU01000002">
    <property type="protein sequence ID" value="MBK1711364.1"/>
    <property type="molecule type" value="Genomic_DNA"/>
</dbReference>
<evidence type="ECO:0000256" key="2">
    <source>
        <dbReference type="ARBA" id="ARBA00022793"/>
    </source>
</evidence>
<evidence type="ECO:0000259" key="5">
    <source>
        <dbReference type="Pfam" id="PF01370"/>
    </source>
</evidence>
<reference evidence="6" key="1">
    <citation type="submission" date="2017-08" db="EMBL/GenBank/DDBJ databases">
        <authorList>
            <person name="Imhoff J.F."/>
            <person name="Rahn T."/>
            <person name="Kuenzel S."/>
            <person name="Neulinger S.C."/>
        </authorList>
    </citation>
    <scope>NUCLEOTIDE SEQUENCE</scope>
    <source>
        <strain evidence="6">IM 151</strain>
    </source>
</reference>